<keyword evidence="3" id="KW-0963">Cytoplasm</keyword>
<evidence type="ECO:0000256" key="3">
    <source>
        <dbReference type="ARBA" id="ARBA00022490"/>
    </source>
</evidence>
<evidence type="ECO:0000256" key="4">
    <source>
        <dbReference type="ARBA" id="ARBA00022737"/>
    </source>
</evidence>
<feature type="domain" description="Ig-like" evidence="8">
    <location>
        <begin position="81"/>
        <end position="171"/>
    </location>
</feature>
<dbReference type="FunFam" id="2.60.40.10:FF:000345">
    <property type="entry name" value="Muscle M-line assembly protein unc-89"/>
    <property type="match status" value="1"/>
</dbReference>
<feature type="domain" description="Ig-like" evidence="8">
    <location>
        <begin position="234"/>
        <end position="321"/>
    </location>
</feature>
<evidence type="ECO:0000256" key="6">
    <source>
        <dbReference type="ARBA" id="ARBA00023319"/>
    </source>
</evidence>
<dbReference type="OrthoDB" id="2152335at2759"/>
<keyword evidence="10" id="KW-1185">Reference proteome</keyword>
<evidence type="ECO:0000313" key="9">
    <source>
        <dbReference type="EMBL" id="VDM84406.1"/>
    </source>
</evidence>
<dbReference type="InterPro" id="IPR013783">
    <property type="entry name" value="Ig-like_fold"/>
</dbReference>
<dbReference type="SMART" id="SM00408">
    <property type="entry name" value="IGc2"/>
    <property type="match status" value="2"/>
</dbReference>
<evidence type="ECO:0000256" key="5">
    <source>
        <dbReference type="ARBA" id="ARBA00023157"/>
    </source>
</evidence>
<evidence type="ECO:0000313" key="10">
    <source>
        <dbReference type="Proteomes" id="UP000270094"/>
    </source>
</evidence>
<comment type="similarity">
    <text evidence="2">Belongs to the protein kinase superfamily. CAMK Ser/Thr protein kinase family.</text>
</comment>
<evidence type="ECO:0000256" key="1">
    <source>
        <dbReference type="ARBA" id="ARBA00004204"/>
    </source>
</evidence>
<sequence>MTVQQALQHPFIKMEEELRLRGQLTPQQKKKFMALRRWSDDLLPIGRLAKRGAIFRQQSMDGVFERDITFVSLLPDSDYAPSVKKQLDDIVAHVGDLIATLTCEIEGMPLPRIIWYKDGQELAVPSIKFDSQFTDGSAELTVKNLEQSDAGKYRCHAANQLGTVSTEAKVVVEEKKEKEEKAEKDKKVKKAKKVDFDVEIFFFASEEEKDERDKKAKKAKKPTTEQQQKSPVAPSFTSTLTDCSTKLGETLTLKVTSKEEVKVDWYHNSSKISETDQNYLQKHEKDSYELTIRNVNVYDEGEWRVMGRNAVGDCESSCSVAVEIPEGYMAPTFEQNLEDIKCEEQELLTLTVKIAANPVPEIIWYCEDKEIKHSDRYRILFDDEKREYSLIIVNAYAEDSGEYK</sequence>
<dbReference type="CDD" id="cd00096">
    <property type="entry name" value="Ig"/>
    <property type="match status" value="2"/>
</dbReference>
<feature type="compositionally biased region" description="Polar residues" evidence="7">
    <location>
        <begin position="224"/>
        <end position="237"/>
    </location>
</feature>
<dbReference type="GO" id="GO:0004672">
    <property type="term" value="F:protein kinase activity"/>
    <property type="evidence" value="ECO:0007669"/>
    <property type="project" value="TreeGrafter"/>
</dbReference>
<keyword evidence="6" id="KW-0393">Immunoglobulin domain</keyword>
<feature type="region of interest" description="Disordered" evidence="7">
    <location>
        <begin position="212"/>
        <end position="237"/>
    </location>
</feature>
<gene>
    <name evidence="9" type="ORF">SVUK_LOCUS19404</name>
</gene>
<dbReference type="InterPro" id="IPR007110">
    <property type="entry name" value="Ig-like_dom"/>
</dbReference>
<dbReference type="InterPro" id="IPR036179">
    <property type="entry name" value="Ig-like_dom_sf"/>
</dbReference>
<dbReference type="InterPro" id="IPR003598">
    <property type="entry name" value="Ig_sub2"/>
</dbReference>
<dbReference type="InterPro" id="IPR013098">
    <property type="entry name" value="Ig_I-set"/>
</dbReference>
<dbReference type="Pfam" id="PF07679">
    <property type="entry name" value="I-set"/>
    <property type="match status" value="3"/>
</dbReference>
<keyword evidence="4" id="KW-0677">Repeat</keyword>
<feature type="domain" description="Ig-like" evidence="8">
    <location>
        <begin position="331"/>
        <end position="404"/>
    </location>
</feature>
<proteinExistence type="inferred from homology"/>
<evidence type="ECO:0000256" key="2">
    <source>
        <dbReference type="ARBA" id="ARBA00006692"/>
    </source>
</evidence>
<dbReference type="InterPro" id="IPR003599">
    <property type="entry name" value="Ig_sub"/>
</dbReference>
<evidence type="ECO:0000256" key="7">
    <source>
        <dbReference type="SAM" id="MobiDB-lite"/>
    </source>
</evidence>
<dbReference type="SMART" id="SM00409">
    <property type="entry name" value="IG"/>
    <property type="match status" value="2"/>
</dbReference>
<accession>A0A3P7JLW8</accession>
<dbReference type="PROSITE" id="PS50835">
    <property type="entry name" value="IG_LIKE"/>
    <property type="match status" value="3"/>
</dbReference>
<dbReference type="AlphaFoldDB" id="A0A3P7JLW8"/>
<dbReference type="SUPFAM" id="SSF48726">
    <property type="entry name" value="Immunoglobulin"/>
    <property type="match status" value="3"/>
</dbReference>
<organism evidence="9 10">
    <name type="scientific">Strongylus vulgaris</name>
    <name type="common">Blood worm</name>
    <dbReference type="NCBI Taxonomy" id="40348"/>
    <lineage>
        <taxon>Eukaryota</taxon>
        <taxon>Metazoa</taxon>
        <taxon>Ecdysozoa</taxon>
        <taxon>Nematoda</taxon>
        <taxon>Chromadorea</taxon>
        <taxon>Rhabditida</taxon>
        <taxon>Rhabditina</taxon>
        <taxon>Rhabditomorpha</taxon>
        <taxon>Strongyloidea</taxon>
        <taxon>Strongylidae</taxon>
        <taxon>Strongylus</taxon>
    </lineage>
</organism>
<protein>
    <recommendedName>
        <fullName evidence="8">Ig-like domain-containing protein</fullName>
    </recommendedName>
</protein>
<evidence type="ECO:0000259" key="8">
    <source>
        <dbReference type="PROSITE" id="PS50835"/>
    </source>
</evidence>
<name>A0A3P7JLW8_STRVU</name>
<dbReference type="PANTHER" id="PTHR47633">
    <property type="entry name" value="IMMUNOGLOBULIN"/>
    <property type="match status" value="1"/>
</dbReference>
<reference evidence="9 10" key="1">
    <citation type="submission" date="2018-11" db="EMBL/GenBank/DDBJ databases">
        <authorList>
            <consortium name="Pathogen Informatics"/>
        </authorList>
    </citation>
    <scope>NUCLEOTIDE SEQUENCE [LARGE SCALE GENOMIC DNA]</scope>
</reference>
<dbReference type="Gene3D" id="2.60.40.10">
    <property type="entry name" value="Immunoglobulins"/>
    <property type="match status" value="3"/>
</dbReference>
<dbReference type="EMBL" id="UYYB01129921">
    <property type="protein sequence ID" value="VDM84406.1"/>
    <property type="molecule type" value="Genomic_DNA"/>
</dbReference>
<keyword evidence="5" id="KW-1015">Disulfide bond</keyword>
<dbReference type="Proteomes" id="UP000270094">
    <property type="component" value="Unassembled WGS sequence"/>
</dbReference>
<comment type="subcellular location">
    <subcellularLocation>
        <location evidence="1">Cytoplasm</location>
        <location evidence="1">Myofibril</location>
        <location evidence="1">Sarcomere</location>
    </subcellularLocation>
</comment>
<dbReference type="GO" id="GO:0030017">
    <property type="term" value="C:sarcomere"/>
    <property type="evidence" value="ECO:0007669"/>
    <property type="project" value="UniProtKB-SubCell"/>
</dbReference>
<dbReference type="PANTHER" id="PTHR47633:SF8">
    <property type="entry name" value="SPEG NEIGHBOR PROTEIN"/>
    <property type="match status" value="1"/>
</dbReference>